<dbReference type="SMART" id="SM00834">
    <property type="entry name" value="CxxC_CXXC_SSSS"/>
    <property type="match status" value="1"/>
</dbReference>
<dbReference type="NCBIfam" id="TIGR02605">
    <property type="entry name" value="CxxC_CxxC_SSSS"/>
    <property type="match status" value="1"/>
</dbReference>
<gene>
    <name evidence="3" type="ORF">F5544_40020</name>
</gene>
<feature type="compositionally biased region" description="Polar residues" evidence="1">
    <location>
        <begin position="124"/>
        <end position="139"/>
    </location>
</feature>
<protein>
    <recommendedName>
        <fullName evidence="2">Putative regulatory protein FmdB zinc ribbon domain-containing protein</fullName>
    </recommendedName>
</protein>
<evidence type="ECO:0000256" key="1">
    <source>
        <dbReference type="SAM" id="MobiDB-lite"/>
    </source>
</evidence>
<feature type="domain" description="Putative regulatory protein FmdB zinc ribbon" evidence="2">
    <location>
        <begin position="68"/>
        <end position="107"/>
    </location>
</feature>
<evidence type="ECO:0000313" key="4">
    <source>
        <dbReference type="Proteomes" id="UP000503540"/>
    </source>
</evidence>
<dbReference type="Pfam" id="PF09723">
    <property type="entry name" value="Zn_ribbon_8"/>
    <property type="match status" value="1"/>
</dbReference>
<reference evidence="3 4" key="1">
    <citation type="journal article" date="2019" name="ACS Chem. Biol.">
        <title>Identification and Mobilization of a Cryptic Antibiotic Biosynthesis Gene Locus from a Human-Pathogenic Nocardia Isolate.</title>
        <authorList>
            <person name="Herisse M."/>
            <person name="Ishida K."/>
            <person name="Porter J.L."/>
            <person name="Howden B."/>
            <person name="Hertweck C."/>
            <person name="Stinear T.P."/>
            <person name="Pidot S.J."/>
        </authorList>
    </citation>
    <scope>NUCLEOTIDE SEQUENCE [LARGE SCALE GENOMIC DNA]</scope>
    <source>
        <strain evidence="3 4">AUSMDU00012717</strain>
    </source>
</reference>
<dbReference type="PANTHER" id="PTHR34404:SF2">
    <property type="entry name" value="CONSERVED SERINE RICH PROTEIN"/>
    <property type="match status" value="1"/>
</dbReference>
<evidence type="ECO:0000259" key="2">
    <source>
        <dbReference type="SMART" id="SM00834"/>
    </source>
</evidence>
<dbReference type="EMBL" id="CP046172">
    <property type="protein sequence ID" value="QIS15820.1"/>
    <property type="molecule type" value="Genomic_DNA"/>
</dbReference>
<accession>A0A6G9YRS8</accession>
<keyword evidence="4" id="KW-1185">Reference proteome</keyword>
<proteinExistence type="predicted"/>
<dbReference type="PANTHER" id="PTHR34404">
    <property type="entry name" value="REGULATORY PROTEIN, FMDB FAMILY"/>
    <property type="match status" value="1"/>
</dbReference>
<name>A0A6G9YRS8_9NOCA</name>
<dbReference type="Proteomes" id="UP000503540">
    <property type="component" value="Chromosome"/>
</dbReference>
<dbReference type="KEGG" id="nah:F5544_40020"/>
<feature type="region of interest" description="Disordered" evidence="1">
    <location>
        <begin position="122"/>
        <end position="167"/>
    </location>
</feature>
<organism evidence="3 4">
    <name type="scientific">Nocardia arthritidis</name>
    <dbReference type="NCBI Taxonomy" id="228602"/>
    <lineage>
        <taxon>Bacteria</taxon>
        <taxon>Bacillati</taxon>
        <taxon>Actinomycetota</taxon>
        <taxon>Actinomycetes</taxon>
        <taxon>Mycobacteriales</taxon>
        <taxon>Nocardiaceae</taxon>
        <taxon>Nocardia</taxon>
    </lineage>
</organism>
<feature type="compositionally biased region" description="Low complexity" evidence="1">
    <location>
        <begin position="140"/>
        <end position="167"/>
    </location>
</feature>
<evidence type="ECO:0000313" key="3">
    <source>
        <dbReference type="EMBL" id="QIS15820.1"/>
    </source>
</evidence>
<dbReference type="InterPro" id="IPR013429">
    <property type="entry name" value="Regulatory_FmdB_Zinc_ribbon"/>
</dbReference>
<sequence>MTRSSTSCRRNRTTCGWAGRSPRAAVCCGSAMVIKGTRRPRNENPIGGVGTVGCRVLDRRPSGGTEVPTYSYACTQCDNRFDIVQSFSDEALSVCSECSGKLRKLFNSVGIVFKGSGFYRTDSRGGTSTASEPAKSESNGAAKSDSGKSDSSASSAASTPAPAAVAS</sequence>
<dbReference type="AlphaFoldDB" id="A0A6G9YRS8"/>